<gene>
    <name evidence="1" type="ORF">LNTAR_12316</name>
</gene>
<protein>
    <submittedName>
        <fullName evidence="1">Uncharacterized protein</fullName>
    </submittedName>
</protein>
<proteinExistence type="predicted"/>
<comment type="caution">
    <text evidence="1">The sequence shown here is derived from an EMBL/GenBank/DDBJ whole genome shotgun (WGS) entry which is preliminary data.</text>
</comment>
<evidence type="ECO:0000313" key="1">
    <source>
        <dbReference type="EMBL" id="EDM28138.1"/>
    </source>
</evidence>
<keyword evidence="2" id="KW-1185">Reference proteome</keyword>
<reference evidence="1 2" key="1">
    <citation type="journal article" date="2010" name="J. Bacteriol.">
        <title>Genome sequence of Lentisphaera araneosa HTCC2155T, the type species of the order Lentisphaerales in the phylum Lentisphaerae.</title>
        <authorList>
            <person name="Thrash J.C."/>
            <person name="Cho J.C."/>
            <person name="Vergin K.L."/>
            <person name="Morris R.M."/>
            <person name="Giovannoni S.J."/>
        </authorList>
    </citation>
    <scope>NUCLEOTIDE SEQUENCE [LARGE SCALE GENOMIC DNA]</scope>
    <source>
        <strain evidence="1 2">HTCC2155</strain>
    </source>
</reference>
<dbReference type="EMBL" id="ABCK01000006">
    <property type="protein sequence ID" value="EDM28138.1"/>
    <property type="molecule type" value="Genomic_DNA"/>
</dbReference>
<organism evidence="1 2">
    <name type="scientific">Lentisphaera araneosa HTCC2155</name>
    <dbReference type="NCBI Taxonomy" id="313628"/>
    <lineage>
        <taxon>Bacteria</taxon>
        <taxon>Pseudomonadati</taxon>
        <taxon>Lentisphaerota</taxon>
        <taxon>Lentisphaeria</taxon>
        <taxon>Lentisphaerales</taxon>
        <taxon>Lentisphaeraceae</taxon>
        <taxon>Lentisphaera</taxon>
    </lineage>
</organism>
<accession>A6DJR4</accession>
<sequence>MKKEQLQIFEDSSIRTECDSEVEKWYDLDHRCHCDLD</sequence>
<dbReference type="Proteomes" id="UP000004947">
    <property type="component" value="Unassembled WGS sequence"/>
</dbReference>
<dbReference type="AlphaFoldDB" id="A6DJR4"/>
<dbReference type="STRING" id="313628.LNTAR_12316"/>
<evidence type="ECO:0000313" key="2">
    <source>
        <dbReference type="Proteomes" id="UP000004947"/>
    </source>
</evidence>
<name>A6DJR4_9BACT</name>